<evidence type="ECO:0000256" key="2">
    <source>
        <dbReference type="SAM" id="Coils"/>
    </source>
</evidence>
<organism evidence="5">
    <name type="scientific">Ignavibacterium album</name>
    <dbReference type="NCBI Taxonomy" id="591197"/>
    <lineage>
        <taxon>Bacteria</taxon>
        <taxon>Pseudomonadati</taxon>
        <taxon>Ignavibacteriota</taxon>
        <taxon>Ignavibacteria</taxon>
        <taxon>Ignavibacteriales</taxon>
        <taxon>Ignavibacteriaceae</taxon>
        <taxon>Ignavibacterium</taxon>
    </lineage>
</organism>
<dbReference type="PROSITE" id="PS50005">
    <property type="entry name" value="TPR"/>
    <property type="match status" value="2"/>
</dbReference>
<keyword evidence="3" id="KW-1133">Transmembrane helix</keyword>
<comment type="caution">
    <text evidence="5">The sequence shown here is derived from an EMBL/GenBank/DDBJ whole genome shotgun (WGS) entry which is preliminary data.</text>
</comment>
<feature type="transmembrane region" description="Helical" evidence="3">
    <location>
        <begin position="1112"/>
        <end position="1131"/>
    </location>
</feature>
<dbReference type="Gene3D" id="1.25.40.10">
    <property type="entry name" value="Tetratricopeptide repeat domain"/>
    <property type="match status" value="4"/>
</dbReference>
<keyword evidence="3" id="KW-0472">Membrane</keyword>
<keyword evidence="3" id="KW-0812">Transmembrane</keyword>
<dbReference type="SMART" id="SM00028">
    <property type="entry name" value="TPR"/>
    <property type="match status" value="9"/>
</dbReference>
<evidence type="ECO:0000256" key="3">
    <source>
        <dbReference type="SAM" id="Phobius"/>
    </source>
</evidence>
<dbReference type="Pfam" id="PF12770">
    <property type="entry name" value="CHAT"/>
    <property type="match status" value="1"/>
</dbReference>
<dbReference type="Pfam" id="PF13176">
    <property type="entry name" value="TPR_7"/>
    <property type="match status" value="1"/>
</dbReference>
<dbReference type="PANTHER" id="PTHR10098">
    <property type="entry name" value="RAPSYN-RELATED"/>
    <property type="match status" value="1"/>
</dbReference>
<dbReference type="AlphaFoldDB" id="A0A832DG43"/>
<feature type="repeat" description="TPR" evidence="1">
    <location>
        <begin position="367"/>
        <end position="400"/>
    </location>
</feature>
<feature type="repeat" description="TPR" evidence="1">
    <location>
        <begin position="329"/>
        <end position="362"/>
    </location>
</feature>
<feature type="coiled-coil region" evidence="2">
    <location>
        <begin position="569"/>
        <end position="596"/>
    </location>
</feature>
<evidence type="ECO:0000259" key="4">
    <source>
        <dbReference type="Pfam" id="PF12770"/>
    </source>
</evidence>
<dbReference type="InterPro" id="IPR019734">
    <property type="entry name" value="TPR_rpt"/>
</dbReference>
<dbReference type="Pfam" id="PF13181">
    <property type="entry name" value="TPR_8"/>
    <property type="match status" value="2"/>
</dbReference>
<keyword evidence="2" id="KW-0175">Coiled coil</keyword>
<dbReference type="SUPFAM" id="SSF48452">
    <property type="entry name" value="TPR-like"/>
    <property type="match status" value="4"/>
</dbReference>
<evidence type="ECO:0000256" key="1">
    <source>
        <dbReference type="PROSITE-ProRule" id="PRU00339"/>
    </source>
</evidence>
<reference evidence="5" key="1">
    <citation type="journal article" date="2020" name="mSystems">
        <title>Genome- and Community-Level Interaction Insights into Carbon Utilization and Element Cycling Functions of Hydrothermarchaeota in Hydrothermal Sediment.</title>
        <authorList>
            <person name="Zhou Z."/>
            <person name="Liu Y."/>
            <person name="Xu W."/>
            <person name="Pan J."/>
            <person name="Luo Z.H."/>
            <person name="Li M."/>
        </authorList>
    </citation>
    <scope>NUCLEOTIDE SEQUENCE [LARGE SCALE GENOMIC DNA]</scope>
    <source>
        <strain evidence="5">SpSt-500</strain>
    </source>
</reference>
<protein>
    <submittedName>
        <fullName evidence="5">CHAT domain-containing protein</fullName>
    </submittedName>
</protein>
<keyword evidence="1" id="KW-0802">TPR repeat</keyword>
<dbReference type="InterPro" id="IPR011990">
    <property type="entry name" value="TPR-like_helical_dom_sf"/>
</dbReference>
<gene>
    <name evidence="5" type="ORF">ENS56_04930</name>
</gene>
<evidence type="ECO:0000313" key="5">
    <source>
        <dbReference type="EMBL" id="HGT47355.1"/>
    </source>
</evidence>
<accession>A0A832DG43</accession>
<sequence length="1135" mass="130880">MKSLIKNMINAVKIWLALVIIVSAVFALTIGFAPSEANQSNNSELHSAEFDTLYFALTSQKINHNEIEKLISQLDNNFEKDFATALLLKRKQNFDEAFNLLKKYLTNFPEIYSYYDELVWLAAANNKLNEIEESSSKDSKHKFRNYLKAFISYQKGKYSEAINLLENEKDFHQLYLLSHSYRASGNYQKAITLLDSCLIIYPKDKPDYVKVIISKGSILLLSGKYDEAKKLYQSGYELALKKDNKKEVIKALVNLAILNDYNGEVEEAQKKLKLALEFALEIEDIELQALIFSETGVSYTYSGNIIEARKNYEKSLEIYKKLKNYERLANLSSNIGLLYIQTGNFSAAIKSFEEGLEFAEENIVSKILNLRGLGDVYSNISDYSKALDYYNQAKTLSEKIHNVNQKALSEMSIGTLFYNLNKPNKALTIFKQISNDIEEINDPYFLEDLYFKMALAYSDLDSLLIAENYYRKALAISENLDDVYYENLIPTYLANNFIKAKEFNKAESLLNNVRKKSAELGLNQLLGLQNLYLGISKFHQKKFDDAILHLDKAEELSVQSNDFNTAIEAKYFSAQCSEIENQLSKAEQKYIEAIELIEKTASATTNNSQIDVYRFSGFTNSYLNLTDLYLRQSRFEDAFNLIEKFRARNTLKNLSQLKLQSIVTDYNLLQNYYDLSWKLNSDIFNEEKDSLKKIFNSVKNEIASKFNFNIDVLQFQFDVRNDLKKLSNDDLIVSYYFNNEDSYAFIINRDELKTIKLKRSKSEILEIVRQISPVYDTKNSLTETYYNQDLFSFNSQEANNLYKEIFEPLRKEIAGYKKLIFSLPVELSVIPLEFLVSEFNPDDSPFYYDNKKFLVEQFSISYTPSLSVYLLQKGRPFYQSDKVLLVGDPKISNEDFAQSYRGSLIEDQSFNSRSIRLFPLKYSKDEIKQIESFFSDVSVLLSDNATEEKFIENANDKSVIHLSTHSFIHNDQPFILFSRGNQNESDGFLEAGEIIKLKLNSELVVLSSCKSGLGTIDPTEGIIGMQKSFFEAGSKSVIVSLWDVNDKYTSIFMKSFYKFLSEGNDKAEALRKAKLFFKENYSSNPYYWAAFVLSGDNSHLNFSQSVSFSLKYLLIIFLITLMVLTSYKLYLIKYK</sequence>
<dbReference type="EMBL" id="DSVI01000005">
    <property type="protein sequence ID" value="HGT47355.1"/>
    <property type="molecule type" value="Genomic_DNA"/>
</dbReference>
<dbReference type="InterPro" id="IPR024983">
    <property type="entry name" value="CHAT_dom"/>
</dbReference>
<feature type="domain" description="CHAT" evidence="4">
    <location>
        <begin position="797"/>
        <end position="1096"/>
    </location>
</feature>
<name>A0A832DG43_9BACT</name>
<proteinExistence type="predicted"/>
<feature type="transmembrane region" description="Helical" evidence="3">
    <location>
        <begin position="12"/>
        <end position="33"/>
    </location>
</feature>
<dbReference type="Pfam" id="PF13424">
    <property type="entry name" value="TPR_12"/>
    <property type="match status" value="1"/>
</dbReference>